<keyword evidence="4" id="KW-1003">Cell membrane</keyword>
<dbReference type="Proteomes" id="UP001299876">
    <property type="component" value="Unassembled WGS sequence"/>
</dbReference>
<comment type="similarity">
    <text evidence="2">Belongs to the GSP M family.</text>
</comment>
<proteinExistence type="inferred from homology"/>
<reference evidence="11 12" key="1">
    <citation type="submission" date="2022-02" db="EMBL/GenBank/DDBJ databases">
        <title>Comparative genomics of the first Antarctic Pseudomonas spp. capable of biotransforming 2,4,6-Trinitrotoluene.</title>
        <authorList>
            <person name="Cabrera M.A."/>
            <person name="Marquez S.L."/>
            <person name="Perez-Donoso J.M."/>
        </authorList>
    </citation>
    <scope>NUCLEOTIDE SEQUENCE [LARGE SCALE GENOMIC DNA]</scope>
    <source>
        <strain evidence="11 12">TNT19</strain>
    </source>
</reference>
<dbReference type="InterPro" id="IPR007690">
    <property type="entry name" value="T2SS_GspM"/>
</dbReference>
<comment type="caution">
    <text evidence="11">The sequence shown here is derived from an EMBL/GenBank/DDBJ whole genome shotgun (WGS) entry which is preliminary data.</text>
</comment>
<evidence type="ECO:0000313" key="12">
    <source>
        <dbReference type="Proteomes" id="UP001299876"/>
    </source>
</evidence>
<evidence type="ECO:0000256" key="10">
    <source>
        <dbReference type="SAM" id="Phobius"/>
    </source>
</evidence>
<keyword evidence="12" id="KW-1185">Reference proteome</keyword>
<evidence type="ECO:0000256" key="3">
    <source>
        <dbReference type="ARBA" id="ARBA00022448"/>
    </source>
</evidence>
<evidence type="ECO:0000256" key="8">
    <source>
        <dbReference type="ARBA" id="ARBA00022989"/>
    </source>
</evidence>
<keyword evidence="7" id="KW-0653">Protein transport</keyword>
<dbReference type="EMBL" id="JAKNRW010000026">
    <property type="protein sequence ID" value="MCK1792943.1"/>
    <property type="molecule type" value="Genomic_DNA"/>
</dbReference>
<dbReference type="InterPro" id="IPR023229">
    <property type="entry name" value="T2SS_M_periplasmic_sf"/>
</dbReference>
<dbReference type="Pfam" id="PF04612">
    <property type="entry name" value="T2SSM"/>
    <property type="match status" value="1"/>
</dbReference>
<evidence type="ECO:0000256" key="4">
    <source>
        <dbReference type="ARBA" id="ARBA00022475"/>
    </source>
</evidence>
<evidence type="ECO:0000256" key="1">
    <source>
        <dbReference type="ARBA" id="ARBA00004377"/>
    </source>
</evidence>
<dbReference type="SUPFAM" id="SSF103054">
    <property type="entry name" value="General secretion pathway protein M, EpsM"/>
    <property type="match status" value="1"/>
</dbReference>
<keyword evidence="8 10" id="KW-1133">Transmembrane helix</keyword>
<evidence type="ECO:0000256" key="7">
    <source>
        <dbReference type="ARBA" id="ARBA00022927"/>
    </source>
</evidence>
<feature type="transmembrane region" description="Helical" evidence="10">
    <location>
        <begin position="15"/>
        <end position="33"/>
    </location>
</feature>
<keyword evidence="9 10" id="KW-0472">Membrane</keyword>
<protein>
    <submittedName>
        <fullName evidence="11">Type II secretion system protein M</fullName>
    </submittedName>
</protein>
<comment type="subcellular location">
    <subcellularLocation>
        <location evidence="1">Cell inner membrane</location>
        <topology evidence="1">Single-pass membrane protein</topology>
    </subcellularLocation>
</comment>
<keyword evidence="6 10" id="KW-0812">Transmembrane</keyword>
<dbReference type="RefSeq" id="WP_247293153.1">
    <property type="nucleotide sequence ID" value="NZ_JAKNRW010000026.1"/>
</dbReference>
<organism evidence="11 12">
    <name type="scientific">Pseudomonas violetae</name>
    <dbReference type="NCBI Taxonomy" id="2915813"/>
    <lineage>
        <taxon>Bacteria</taxon>
        <taxon>Pseudomonadati</taxon>
        <taxon>Pseudomonadota</taxon>
        <taxon>Gammaproteobacteria</taxon>
        <taxon>Pseudomonadales</taxon>
        <taxon>Pseudomonadaceae</taxon>
        <taxon>Pseudomonas</taxon>
    </lineage>
</organism>
<evidence type="ECO:0000313" key="11">
    <source>
        <dbReference type="EMBL" id="MCK1792943.1"/>
    </source>
</evidence>
<evidence type="ECO:0000256" key="9">
    <source>
        <dbReference type="ARBA" id="ARBA00023136"/>
    </source>
</evidence>
<evidence type="ECO:0000256" key="5">
    <source>
        <dbReference type="ARBA" id="ARBA00022519"/>
    </source>
</evidence>
<gene>
    <name evidence="11" type="ORF">L9059_22735</name>
</gene>
<keyword evidence="3" id="KW-0813">Transport</keyword>
<evidence type="ECO:0000256" key="6">
    <source>
        <dbReference type="ARBA" id="ARBA00022692"/>
    </source>
</evidence>
<name>A0ABT0F4Q8_9PSED</name>
<evidence type="ECO:0000256" key="2">
    <source>
        <dbReference type="ARBA" id="ARBA00010637"/>
    </source>
</evidence>
<keyword evidence="5" id="KW-0997">Cell inner membrane</keyword>
<sequence length="143" mass="16093">MKQAWQRISAREQRLLLAMAMVLLVFAGYSLIWQPSRLRLESTERYYQQQLGLRTQLQHAQPRSIVAGATDQPLSLRVSDGATAAGLDIHQMDSDNELLRLTISGNPEGLLQWLDSVERGGVALQSLSLEKRDNVLEARVVLR</sequence>
<accession>A0ABT0F4Q8</accession>